<reference evidence="1" key="1">
    <citation type="submission" date="2020-02" db="EMBL/GenBank/DDBJ databases">
        <title>Comparative analysis of RNA virome composition in rabbits and associated ectoparasites.</title>
        <authorList>
            <person name="Mahar J.E."/>
            <person name="Shi M."/>
            <person name="Hall R.N."/>
            <person name="Strive T."/>
            <person name="Holmes E.C."/>
        </authorList>
    </citation>
    <scope>NUCLEOTIDE SEQUENCE</scope>
    <source>
        <strain evidence="1">GUNCC_DN54311-2</strain>
    </source>
</reference>
<sequence>MGTLWNEAAPSDNIQQSLFTSNGGCLTQCYVPCDSVIKCGSNLQQNLFKTSGALGPNTCPFIFLAGVRGATVVPGYFYVTYTYEFKNPIGSAWEFNIRQQVQVSQVSNLLAGANRTFVLLQGSNGYGPGTQFDVEDTGTFYYQGTQVTLTGTAVGQLYSNRQWSPITPASLSINSFQYKDQEGTIHSAPISNWVAGDGATTPDVAYLTLNPSLNLITYHNANEDGPVSNNSFYMMLPREATGSVGPANELGQLIFANKVGPNYALPTLYSIPTPE</sequence>
<organism evidence="1">
    <name type="scientific">Gervais tombus-like virus</name>
    <dbReference type="NCBI Taxonomy" id="2716733"/>
    <lineage>
        <taxon>Viruses</taxon>
        <taxon>Riboviria</taxon>
        <taxon>Orthornavirae</taxon>
        <taxon>Kitrinoviricota</taxon>
        <taxon>Tolucaviricetes</taxon>
        <taxon>Tolivirales</taxon>
        <taxon>Tombusviridae</taxon>
    </lineage>
</organism>
<proteinExistence type="predicted"/>
<dbReference type="EMBL" id="MT129765">
    <property type="protein sequence ID" value="QIJ70126.1"/>
    <property type="molecule type" value="Genomic_RNA"/>
</dbReference>
<protein>
    <submittedName>
        <fullName evidence="1">Uncharacterized protein</fullName>
    </submittedName>
</protein>
<evidence type="ECO:0000313" key="1">
    <source>
        <dbReference type="EMBL" id="QIJ70126.1"/>
    </source>
</evidence>
<accession>A0A6G7PSE5</accession>
<name>A0A6G7PSE5_9TOMB</name>